<dbReference type="GO" id="GO:0005829">
    <property type="term" value="C:cytosol"/>
    <property type="evidence" value="ECO:0007669"/>
    <property type="project" value="TreeGrafter"/>
</dbReference>
<comment type="caution">
    <text evidence="4">The sequence shown here is derived from an EMBL/GenBank/DDBJ whole genome shotgun (WGS) entry which is preliminary data.</text>
</comment>
<gene>
    <name evidence="4" type="ORF">CS062_08350</name>
</gene>
<evidence type="ECO:0000256" key="1">
    <source>
        <dbReference type="ARBA" id="ARBA00022676"/>
    </source>
</evidence>
<sequence length="365" mass="38705">MSVRHAACRASLMIATSLEQRARPPSPPGPGEAGVPVLDGTAPIDARSLAEARHRRWCNVRRVLLVRLDGVAGVLASTAAFAALHETMPWTQRTLLAAPEALALRPHLQAVDEVLTFNAPWTADGAAALNAEPSTMRGDAEMHLVRKLRRSHFDAAVLFAASSQAALPAALLCRMAGIPLTLAQVREPAHGLLSDELLGEDTAQDDTRRQLDLVAHVGMRTADERPRLRLLPKDSHQMRNALQQAGLRFGQRYLLVCPGGGGPRYCPVAAYAAAVDVLIDTWADDTAVVLCARPGDEAALAELRAAMPARGQVLPPVASIGELAALAADARVMIAADDLPLTIAAAARVPAVLPGQALRREATFS</sequence>
<dbReference type="GO" id="GO:0009244">
    <property type="term" value="P:lipopolysaccharide core region biosynthetic process"/>
    <property type="evidence" value="ECO:0007669"/>
    <property type="project" value="TreeGrafter"/>
</dbReference>
<dbReference type="InterPro" id="IPR051199">
    <property type="entry name" value="LPS_LOS_Heptosyltrfase"/>
</dbReference>
<dbReference type="PANTHER" id="PTHR30160:SF1">
    <property type="entry name" value="LIPOPOLYSACCHARIDE 1,2-N-ACETYLGLUCOSAMINETRANSFERASE-RELATED"/>
    <property type="match status" value="1"/>
</dbReference>
<dbReference type="Gene3D" id="3.40.50.2000">
    <property type="entry name" value="Glycogen Phosphorylase B"/>
    <property type="match status" value="2"/>
</dbReference>
<dbReference type="PANTHER" id="PTHR30160">
    <property type="entry name" value="TETRAACYLDISACCHARIDE 4'-KINASE-RELATED"/>
    <property type="match status" value="1"/>
</dbReference>
<feature type="region of interest" description="Disordered" evidence="3">
    <location>
        <begin position="17"/>
        <end position="38"/>
    </location>
</feature>
<protein>
    <submittedName>
        <fullName evidence="4">Glycosyl transferase</fullName>
    </submittedName>
</protein>
<dbReference type="SUPFAM" id="SSF53756">
    <property type="entry name" value="UDP-Glycosyltransferase/glycogen phosphorylase"/>
    <property type="match status" value="1"/>
</dbReference>
<dbReference type="InterPro" id="IPR002201">
    <property type="entry name" value="Glyco_trans_9"/>
</dbReference>
<evidence type="ECO:0000313" key="5">
    <source>
        <dbReference type="Proteomes" id="UP000231501"/>
    </source>
</evidence>
<keyword evidence="2 4" id="KW-0808">Transferase</keyword>
<dbReference type="Pfam" id="PF01075">
    <property type="entry name" value="Glyco_transf_9"/>
    <property type="match status" value="1"/>
</dbReference>
<evidence type="ECO:0000256" key="3">
    <source>
        <dbReference type="SAM" id="MobiDB-lite"/>
    </source>
</evidence>
<keyword evidence="5" id="KW-1185">Reference proteome</keyword>
<evidence type="ECO:0000256" key="2">
    <source>
        <dbReference type="ARBA" id="ARBA00022679"/>
    </source>
</evidence>
<keyword evidence="1" id="KW-0328">Glycosyltransferase</keyword>
<dbReference type="AlphaFoldDB" id="A0A2G9CB25"/>
<dbReference type="GO" id="GO:0008713">
    <property type="term" value="F:ADP-heptose-lipopolysaccharide heptosyltransferase activity"/>
    <property type="evidence" value="ECO:0007669"/>
    <property type="project" value="TreeGrafter"/>
</dbReference>
<proteinExistence type="predicted"/>
<accession>A0A2G9CB25</accession>
<evidence type="ECO:0000313" key="4">
    <source>
        <dbReference type="EMBL" id="PIM53613.1"/>
    </source>
</evidence>
<dbReference type="EMBL" id="PEOG01000018">
    <property type="protein sequence ID" value="PIM53613.1"/>
    <property type="molecule type" value="Genomic_DNA"/>
</dbReference>
<organism evidence="4 5">
    <name type="scientific">Roseateles chitinivorans</name>
    <dbReference type="NCBI Taxonomy" id="2917965"/>
    <lineage>
        <taxon>Bacteria</taxon>
        <taxon>Pseudomonadati</taxon>
        <taxon>Pseudomonadota</taxon>
        <taxon>Betaproteobacteria</taxon>
        <taxon>Burkholderiales</taxon>
        <taxon>Sphaerotilaceae</taxon>
        <taxon>Roseateles</taxon>
    </lineage>
</organism>
<reference evidence="4 5" key="1">
    <citation type="submission" date="2017-11" db="EMBL/GenBank/DDBJ databases">
        <title>Draft genome sequence of Mitsuaria sp. HWN-4.</title>
        <authorList>
            <person name="Gundlapally S.R."/>
        </authorList>
    </citation>
    <scope>NUCLEOTIDE SEQUENCE [LARGE SCALE GENOMIC DNA]</scope>
    <source>
        <strain evidence="4 5">HWN-4</strain>
    </source>
</reference>
<dbReference type="Proteomes" id="UP000231501">
    <property type="component" value="Unassembled WGS sequence"/>
</dbReference>
<name>A0A2G9CB25_9BURK</name>